<keyword evidence="7" id="KW-0762">Sugar transport</keyword>
<dbReference type="Pfam" id="PF02653">
    <property type="entry name" value="BPD_transp_2"/>
    <property type="match status" value="1"/>
</dbReference>
<feature type="transmembrane region" description="Helical" evidence="6">
    <location>
        <begin position="197"/>
        <end position="215"/>
    </location>
</feature>
<keyword evidence="5 6" id="KW-0472">Membrane</keyword>
<feature type="transmembrane region" description="Helical" evidence="6">
    <location>
        <begin position="94"/>
        <end position="111"/>
    </location>
</feature>
<name>A0ABT3HHD2_9HYPH</name>
<dbReference type="CDD" id="cd06580">
    <property type="entry name" value="TM_PBP1_transp_TpRbsC_like"/>
    <property type="match status" value="1"/>
</dbReference>
<sequence length="363" mass="38684">MRIELVRRPNRSRAMAVLSPLVAIALTVIAGFVIFTAVGVDPFRALYIYFIEPLTAMWSVEALIVKAVPIVIIAVGLSLCFYSNTWNIGAEGQLVAGAVAGSALPILFPDIQGPYVMPLMLILGIAGGMAYGAIPAFLKTRFGANEILTSLMLVYVAQLMVDWLARGPWRNPAGHNFPDSRPLDGDQILPVVFGDSVRLNAVFAIVIAVIAWFVLRRTITGFQITVLGQAPRAGAFAGFSHKKMVVLAFLISGGLAGLAGICEVAGPTGMLRTSVSPGYGFTAIIVAFLGRLNPIGIIFAGLLLALSYMGGEGVQIELGMSDQITRVFQGMLLFFVLACDTFIFYRVRIARTPAAGAARTEGA</sequence>
<evidence type="ECO:0000313" key="7">
    <source>
        <dbReference type="EMBL" id="MCW2309803.1"/>
    </source>
</evidence>
<feature type="transmembrane region" description="Helical" evidence="6">
    <location>
        <begin position="147"/>
        <end position="165"/>
    </location>
</feature>
<evidence type="ECO:0000256" key="5">
    <source>
        <dbReference type="ARBA" id="ARBA00023136"/>
    </source>
</evidence>
<keyword evidence="8" id="KW-1185">Reference proteome</keyword>
<evidence type="ECO:0000313" key="8">
    <source>
        <dbReference type="Proteomes" id="UP001209755"/>
    </source>
</evidence>
<keyword evidence="2" id="KW-1003">Cell membrane</keyword>
<dbReference type="PANTHER" id="PTHR47089:SF1">
    <property type="entry name" value="GUANOSINE ABC TRANSPORTER PERMEASE PROTEIN NUPP"/>
    <property type="match status" value="1"/>
</dbReference>
<evidence type="ECO:0000256" key="1">
    <source>
        <dbReference type="ARBA" id="ARBA00004651"/>
    </source>
</evidence>
<feature type="transmembrane region" description="Helical" evidence="6">
    <location>
        <begin position="278"/>
        <end position="306"/>
    </location>
</feature>
<keyword evidence="4 6" id="KW-1133">Transmembrane helix</keyword>
<proteinExistence type="predicted"/>
<feature type="transmembrane region" description="Helical" evidence="6">
    <location>
        <begin position="60"/>
        <end position="82"/>
    </location>
</feature>
<dbReference type="Proteomes" id="UP001209755">
    <property type="component" value="Unassembled WGS sequence"/>
</dbReference>
<evidence type="ECO:0000256" key="4">
    <source>
        <dbReference type="ARBA" id="ARBA00022989"/>
    </source>
</evidence>
<feature type="transmembrane region" description="Helical" evidence="6">
    <location>
        <begin position="21"/>
        <end position="40"/>
    </location>
</feature>
<accession>A0ABT3HHD2</accession>
<feature type="transmembrane region" description="Helical" evidence="6">
    <location>
        <begin position="245"/>
        <end position="266"/>
    </location>
</feature>
<dbReference type="EMBL" id="JAOQNS010000014">
    <property type="protein sequence ID" value="MCW2309803.1"/>
    <property type="molecule type" value="Genomic_DNA"/>
</dbReference>
<gene>
    <name evidence="7" type="ORF">M2319_004162</name>
</gene>
<evidence type="ECO:0000256" key="2">
    <source>
        <dbReference type="ARBA" id="ARBA00022475"/>
    </source>
</evidence>
<comment type="subcellular location">
    <subcellularLocation>
        <location evidence="1">Cell membrane</location>
        <topology evidence="1">Multi-pass membrane protein</topology>
    </subcellularLocation>
</comment>
<reference evidence="8" key="1">
    <citation type="submission" date="2023-07" db="EMBL/GenBank/DDBJ databases">
        <title>Genome sequencing of Purple Non-Sulfur Bacteria from various extreme environments.</title>
        <authorList>
            <person name="Mayer M."/>
        </authorList>
    </citation>
    <scope>NUCLEOTIDE SEQUENCE [LARGE SCALE GENOMIC DNA]</scope>
    <source>
        <strain evidence="8">DSM 17935</strain>
    </source>
</reference>
<keyword evidence="7" id="KW-0813">Transport</keyword>
<feature type="transmembrane region" description="Helical" evidence="6">
    <location>
        <begin position="327"/>
        <end position="345"/>
    </location>
</feature>
<dbReference type="RefSeq" id="WP_264603378.1">
    <property type="nucleotide sequence ID" value="NZ_JAOQNS010000014.1"/>
</dbReference>
<feature type="transmembrane region" description="Helical" evidence="6">
    <location>
        <begin position="117"/>
        <end position="138"/>
    </location>
</feature>
<evidence type="ECO:0000256" key="3">
    <source>
        <dbReference type="ARBA" id="ARBA00022692"/>
    </source>
</evidence>
<comment type="caution">
    <text evidence="7">The sequence shown here is derived from an EMBL/GenBank/DDBJ whole genome shotgun (WGS) entry which is preliminary data.</text>
</comment>
<organism evidence="7 8">
    <name type="scientific">Rhodobium gokarnense</name>
    <dbReference type="NCBI Taxonomy" id="364296"/>
    <lineage>
        <taxon>Bacteria</taxon>
        <taxon>Pseudomonadati</taxon>
        <taxon>Pseudomonadota</taxon>
        <taxon>Alphaproteobacteria</taxon>
        <taxon>Hyphomicrobiales</taxon>
        <taxon>Rhodobiaceae</taxon>
        <taxon>Rhodobium</taxon>
    </lineage>
</organism>
<dbReference type="PANTHER" id="PTHR47089">
    <property type="entry name" value="ABC TRANSPORTER, PERMEASE PROTEIN"/>
    <property type="match status" value="1"/>
</dbReference>
<protein>
    <submittedName>
        <fullName evidence="7">Simple sugar transport system permease protein</fullName>
    </submittedName>
</protein>
<dbReference type="InterPro" id="IPR001851">
    <property type="entry name" value="ABC_transp_permease"/>
</dbReference>
<evidence type="ECO:0000256" key="6">
    <source>
        <dbReference type="SAM" id="Phobius"/>
    </source>
</evidence>
<keyword evidence="3 6" id="KW-0812">Transmembrane</keyword>